<keyword evidence="6 7" id="KW-0472">Membrane</keyword>
<feature type="transmembrane region" description="Helical" evidence="7">
    <location>
        <begin position="121"/>
        <end position="138"/>
    </location>
</feature>
<dbReference type="InterPro" id="IPR018383">
    <property type="entry name" value="UPF0324_pro"/>
</dbReference>
<feature type="transmembrane region" description="Helical" evidence="7">
    <location>
        <begin position="370"/>
        <end position="388"/>
    </location>
</feature>
<feature type="transmembrane region" description="Helical" evidence="7">
    <location>
        <begin position="93"/>
        <end position="115"/>
    </location>
</feature>
<proteinExistence type="inferred from homology"/>
<name>A0A1H8HD46_9RHOB</name>
<feature type="transmembrane region" description="Helical" evidence="7">
    <location>
        <begin position="175"/>
        <end position="196"/>
    </location>
</feature>
<dbReference type="GO" id="GO:0005886">
    <property type="term" value="C:plasma membrane"/>
    <property type="evidence" value="ECO:0007669"/>
    <property type="project" value="UniProtKB-SubCell"/>
</dbReference>
<dbReference type="PANTHER" id="PTHR30106">
    <property type="entry name" value="INNER MEMBRANE PROTEIN YEIH-RELATED"/>
    <property type="match status" value="1"/>
</dbReference>
<evidence type="ECO:0000313" key="8">
    <source>
        <dbReference type="EMBL" id="SEN54161.1"/>
    </source>
</evidence>
<accession>A0A1H8HD46</accession>
<evidence type="ECO:0000256" key="6">
    <source>
        <dbReference type="ARBA" id="ARBA00023136"/>
    </source>
</evidence>
<keyword evidence="3" id="KW-1003">Cell membrane</keyword>
<feature type="transmembrane region" description="Helical" evidence="7">
    <location>
        <begin position="150"/>
        <end position="169"/>
    </location>
</feature>
<feature type="transmembrane region" description="Helical" evidence="7">
    <location>
        <begin position="339"/>
        <end position="364"/>
    </location>
</feature>
<evidence type="ECO:0000256" key="5">
    <source>
        <dbReference type="ARBA" id="ARBA00022989"/>
    </source>
</evidence>
<comment type="similarity">
    <text evidence="2">Belongs to the UPF0324 family.</text>
</comment>
<dbReference type="EMBL" id="FODE01000009">
    <property type="protein sequence ID" value="SEN54161.1"/>
    <property type="molecule type" value="Genomic_DNA"/>
</dbReference>
<evidence type="ECO:0000313" key="9">
    <source>
        <dbReference type="Proteomes" id="UP000199054"/>
    </source>
</evidence>
<reference evidence="8 9" key="1">
    <citation type="submission" date="2016-10" db="EMBL/GenBank/DDBJ databases">
        <authorList>
            <person name="de Groot N.N."/>
        </authorList>
    </citation>
    <scope>NUCLEOTIDE SEQUENCE [LARGE SCALE GENOMIC DNA]</scope>
    <source>
        <strain evidence="8 9">DSM 8512</strain>
    </source>
</reference>
<feature type="transmembrane region" description="Helical" evidence="7">
    <location>
        <begin position="306"/>
        <end position="327"/>
    </location>
</feature>
<sequence length="421" mass="44192">MRKVHSKRYDEQVPGHHIQMDVTFLTCAGKHGEKIRCFQFAGGHVIHTFPTGQVIKILGNTRTLRRQGQVRILKMIAIIHQLRRNSPGAISEGFSAALFPGIAVAVLVAIAAQFLSEHYGAPAMLMALLLGLALNFLAEHGTRTQAGVEYSARTILRLGVALLGARISVEMLTDLGGTMILLTIGGVVATILFGMLAARVFNRGWRMALLSGGAVAICGASAAMAIAAILPKTDKSERNLAFTVMAVTVLSTLAMIVYPLVSSAFGFTALESGVFLGATIHDVAQVVGAGFSIGPEVGETATVVKLIRVSMLAPVVLVFSLAIRAGGPGDSDGGQRPPLLPGFIIGFLMLATLNSLGVIPGFLARLAEELSRWALLVAIAAVGIKTSLVRMMEVGGTAVGLIVTETVFLAAIILLGLHLFG</sequence>
<evidence type="ECO:0000256" key="2">
    <source>
        <dbReference type="ARBA" id="ARBA00007977"/>
    </source>
</evidence>
<dbReference type="Proteomes" id="UP000199054">
    <property type="component" value="Unassembled WGS sequence"/>
</dbReference>
<organism evidence="8 9">
    <name type="scientific">Paracoccus alcaliphilus</name>
    <dbReference type="NCBI Taxonomy" id="34002"/>
    <lineage>
        <taxon>Bacteria</taxon>
        <taxon>Pseudomonadati</taxon>
        <taxon>Pseudomonadota</taxon>
        <taxon>Alphaproteobacteria</taxon>
        <taxon>Rhodobacterales</taxon>
        <taxon>Paracoccaceae</taxon>
        <taxon>Paracoccus</taxon>
    </lineage>
</organism>
<dbReference type="Pfam" id="PF03601">
    <property type="entry name" value="Cons_hypoth698"/>
    <property type="match status" value="1"/>
</dbReference>
<feature type="transmembrane region" description="Helical" evidence="7">
    <location>
        <begin position="208"/>
        <end position="230"/>
    </location>
</feature>
<dbReference type="PANTHER" id="PTHR30106:SF2">
    <property type="entry name" value="UPF0324 INNER MEMBRANE PROTEIN YEIH"/>
    <property type="match status" value="1"/>
</dbReference>
<keyword evidence="9" id="KW-1185">Reference proteome</keyword>
<protein>
    <submittedName>
        <fullName evidence="8">Conserved hypothetical integral membrane protein</fullName>
    </submittedName>
</protein>
<evidence type="ECO:0000256" key="7">
    <source>
        <dbReference type="SAM" id="Phobius"/>
    </source>
</evidence>
<keyword evidence="5 7" id="KW-1133">Transmembrane helix</keyword>
<evidence type="ECO:0000256" key="1">
    <source>
        <dbReference type="ARBA" id="ARBA00004651"/>
    </source>
</evidence>
<feature type="transmembrane region" description="Helical" evidence="7">
    <location>
        <begin position="242"/>
        <end position="261"/>
    </location>
</feature>
<evidence type="ECO:0000256" key="3">
    <source>
        <dbReference type="ARBA" id="ARBA00022475"/>
    </source>
</evidence>
<comment type="subcellular location">
    <subcellularLocation>
        <location evidence="1">Cell membrane</location>
        <topology evidence="1">Multi-pass membrane protein</topology>
    </subcellularLocation>
</comment>
<dbReference type="AlphaFoldDB" id="A0A1H8HD46"/>
<keyword evidence="4 7" id="KW-0812">Transmembrane</keyword>
<feature type="transmembrane region" description="Helical" evidence="7">
    <location>
        <begin position="400"/>
        <end position="420"/>
    </location>
</feature>
<gene>
    <name evidence="8" type="ORF">SAMN04489859_100930</name>
</gene>
<evidence type="ECO:0000256" key="4">
    <source>
        <dbReference type="ARBA" id="ARBA00022692"/>
    </source>
</evidence>